<keyword evidence="3" id="KW-1185">Reference proteome</keyword>
<dbReference type="RefSeq" id="WP_148134048.1">
    <property type="nucleotide sequence ID" value="NZ_CP017634.1"/>
</dbReference>
<evidence type="ECO:0000313" key="3">
    <source>
        <dbReference type="Proteomes" id="UP000323521"/>
    </source>
</evidence>
<evidence type="ECO:0000256" key="1">
    <source>
        <dbReference type="SAM" id="MobiDB-lite"/>
    </source>
</evidence>
<dbReference type="EMBL" id="CP017634">
    <property type="protein sequence ID" value="ATW24823.1"/>
    <property type="molecule type" value="Genomic_DNA"/>
</dbReference>
<reference evidence="2 3" key="1">
    <citation type="submission" date="2016-10" db="EMBL/GenBank/DDBJ databases">
        <title>Complete Genome Sequence of Peptococcaceae strain DCMF.</title>
        <authorList>
            <person name="Edwards R.J."/>
            <person name="Holland S.I."/>
            <person name="Deshpande N.P."/>
            <person name="Wong Y.K."/>
            <person name="Ertan H."/>
            <person name="Manefield M."/>
            <person name="Russell T.L."/>
            <person name="Lee M.J."/>
        </authorList>
    </citation>
    <scope>NUCLEOTIDE SEQUENCE [LARGE SCALE GENOMIC DNA]</scope>
    <source>
        <strain evidence="2 3">DCMF</strain>
    </source>
</reference>
<evidence type="ECO:0000313" key="2">
    <source>
        <dbReference type="EMBL" id="ATW24823.1"/>
    </source>
</evidence>
<dbReference type="PROSITE" id="PS51257">
    <property type="entry name" value="PROKAR_LIPOPROTEIN"/>
    <property type="match status" value="1"/>
</dbReference>
<dbReference type="Proteomes" id="UP000323521">
    <property type="component" value="Chromosome"/>
</dbReference>
<name>A0A3G1KQT1_FORW1</name>
<protein>
    <submittedName>
        <fullName evidence="2">Uncharacterized protein</fullName>
    </submittedName>
</protein>
<accession>A0A3G1KQT1</accession>
<dbReference type="OrthoDB" id="1748532at2"/>
<proteinExistence type="predicted"/>
<feature type="compositionally biased region" description="Basic and acidic residues" evidence="1">
    <location>
        <begin position="42"/>
        <end position="53"/>
    </location>
</feature>
<feature type="compositionally biased region" description="Basic and acidic residues" evidence="1">
    <location>
        <begin position="96"/>
        <end position="123"/>
    </location>
</feature>
<organism evidence="2 3">
    <name type="scientific">Formimonas warabiya</name>
    <dbReference type="NCBI Taxonomy" id="1761012"/>
    <lineage>
        <taxon>Bacteria</taxon>
        <taxon>Bacillati</taxon>
        <taxon>Bacillota</taxon>
        <taxon>Clostridia</taxon>
        <taxon>Eubacteriales</taxon>
        <taxon>Peptococcaceae</taxon>
        <taxon>Candidatus Formimonas</taxon>
    </lineage>
</organism>
<dbReference type="KEGG" id="fwa:DCMF_08585"/>
<feature type="compositionally biased region" description="Polar residues" evidence="1">
    <location>
        <begin position="79"/>
        <end position="95"/>
    </location>
</feature>
<sequence length="292" mass="33130">MGRKSLLFWSFIILFALSSTFLGGCRKGAEKKPAPSQGKQETSQKPKEPKELTAINKEIESILKETEKKLALQDKTVGAASQNKQDQESKTSSQPGDKKQESQQKKEEKKSPEKTLQDWSKEEKAMENIHKKWNSLETSAVKAGAADSLIEAFETDLDRLTGEIMKKSILGTRNAANELYGNSTKIAKLYQTNNPPDVDMMKYFTRKSLLNMEEDQWEGARKSVQDLETQWDKVKPMMDEKTAKLIAPTDYSIHDFARSIEQKNKDVAQIKGEIVLTNIDRLTKEIQKAQQK</sequence>
<dbReference type="AlphaFoldDB" id="A0A3G1KQT1"/>
<feature type="region of interest" description="Disordered" evidence="1">
    <location>
        <begin position="26"/>
        <end position="53"/>
    </location>
</feature>
<gene>
    <name evidence="2" type="ORF">DCMF_08585</name>
</gene>
<feature type="region of interest" description="Disordered" evidence="1">
    <location>
        <begin position="73"/>
        <end position="123"/>
    </location>
</feature>